<dbReference type="OrthoDB" id="7318948at2759"/>
<dbReference type="RefSeq" id="XP_027206025.1">
    <property type="nucleotide sequence ID" value="XM_027350224.1"/>
</dbReference>
<dbReference type="SMART" id="SM00320">
    <property type="entry name" value="WD40"/>
    <property type="match status" value="6"/>
</dbReference>
<dbReference type="Proteomes" id="UP000515146">
    <property type="component" value="Unplaced"/>
</dbReference>
<evidence type="ECO:0000256" key="3">
    <source>
        <dbReference type="ARBA" id="ARBA00022737"/>
    </source>
</evidence>
<accession>A0A6P6YLD1</accession>
<evidence type="ECO:0000256" key="7">
    <source>
        <dbReference type="SAM" id="MobiDB-lite"/>
    </source>
</evidence>
<dbReference type="PROSITE" id="PS50294">
    <property type="entry name" value="WD_REPEATS_REGION"/>
    <property type="match status" value="2"/>
</dbReference>
<feature type="compositionally biased region" description="Low complexity" evidence="7">
    <location>
        <begin position="203"/>
        <end position="212"/>
    </location>
</feature>
<feature type="repeat" description="WD" evidence="6">
    <location>
        <begin position="415"/>
        <end position="456"/>
    </location>
</feature>
<feature type="region of interest" description="Disordered" evidence="7">
    <location>
        <begin position="172"/>
        <end position="236"/>
    </location>
</feature>
<protein>
    <submittedName>
        <fullName evidence="9">Polycomb protein eed-B-like</fullName>
    </submittedName>
</protein>
<dbReference type="PANTHER" id="PTHR10253">
    <property type="entry name" value="POLYCOMB PROTEIN"/>
    <property type="match status" value="1"/>
</dbReference>
<evidence type="ECO:0000313" key="8">
    <source>
        <dbReference type="Proteomes" id="UP000515146"/>
    </source>
</evidence>
<dbReference type="FunCoup" id="A0A6P6YLD1">
    <property type="interactions" value="1532"/>
</dbReference>
<comment type="similarity">
    <text evidence="1">Belongs to the WD repeat ESC family.</text>
</comment>
<feature type="repeat" description="WD" evidence="6">
    <location>
        <begin position="369"/>
        <end position="411"/>
    </location>
</feature>
<dbReference type="SUPFAM" id="SSF50978">
    <property type="entry name" value="WD40 repeat-like"/>
    <property type="match status" value="1"/>
</dbReference>
<evidence type="ECO:0000256" key="2">
    <source>
        <dbReference type="ARBA" id="ARBA00022574"/>
    </source>
</evidence>
<dbReference type="Gene3D" id="2.130.10.10">
    <property type="entry name" value="YVTN repeat-like/Quinoprotein amine dehydrogenase"/>
    <property type="match status" value="1"/>
</dbReference>
<dbReference type="PROSITE" id="PS00678">
    <property type="entry name" value="WD_REPEATS_1"/>
    <property type="match status" value="1"/>
</dbReference>
<keyword evidence="4" id="KW-0805">Transcription regulation</keyword>
<dbReference type="InParanoid" id="A0A6P6YLD1"/>
<name>A0A6P6YLD1_DERPT</name>
<dbReference type="KEGG" id="dpte:113799569"/>
<evidence type="ECO:0000256" key="5">
    <source>
        <dbReference type="ARBA" id="ARBA00023163"/>
    </source>
</evidence>
<evidence type="ECO:0000256" key="6">
    <source>
        <dbReference type="PROSITE-ProRule" id="PRU00221"/>
    </source>
</evidence>
<dbReference type="InterPro" id="IPR051243">
    <property type="entry name" value="PcG_WD-repeat"/>
</dbReference>
<evidence type="ECO:0000256" key="4">
    <source>
        <dbReference type="ARBA" id="ARBA00023015"/>
    </source>
</evidence>
<keyword evidence="8" id="KW-1185">Reference proteome</keyword>
<evidence type="ECO:0000256" key="1">
    <source>
        <dbReference type="ARBA" id="ARBA00008075"/>
    </source>
</evidence>
<evidence type="ECO:0000313" key="9">
    <source>
        <dbReference type="RefSeq" id="XP_027206025.1"/>
    </source>
</evidence>
<dbReference type="AlphaFoldDB" id="A0A6P6YLD1"/>
<dbReference type="PROSITE" id="PS50082">
    <property type="entry name" value="WD_REPEATS_2"/>
    <property type="match status" value="2"/>
</dbReference>
<keyword evidence="2 6" id="KW-0853">WD repeat</keyword>
<dbReference type="InterPro" id="IPR019775">
    <property type="entry name" value="WD40_repeat_CS"/>
</dbReference>
<gene>
    <name evidence="9" type="primary">LOC113799569</name>
</gene>
<reference evidence="9" key="1">
    <citation type="submission" date="2025-08" db="UniProtKB">
        <authorList>
            <consortium name="RefSeq"/>
        </authorList>
    </citation>
    <scope>IDENTIFICATION</scope>
    <source>
        <strain evidence="9">Airmid</strain>
    </source>
</reference>
<dbReference type="Pfam" id="PF00400">
    <property type="entry name" value="WD40"/>
    <property type="match status" value="2"/>
</dbReference>
<feature type="compositionally biased region" description="Polar residues" evidence="7">
    <location>
        <begin position="226"/>
        <end position="236"/>
    </location>
</feature>
<dbReference type="InterPro" id="IPR015943">
    <property type="entry name" value="WD40/YVTN_repeat-like_dom_sf"/>
</dbReference>
<proteinExistence type="inferred from homology"/>
<keyword evidence="3" id="KW-0677">Repeat</keyword>
<organism evidence="8 9">
    <name type="scientific">Dermatophagoides pteronyssinus</name>
    <name type="common">European house dust mite</name>
    <dbReference type="NCBI Taxonomy" id="6956"/>
    <lineage>
        <taxon>Eukaryota</taxon>
        <taxon>Metazoa</taxon>
        <taxon>Ecdysozoa</taxon>
        <taxon>Arthropoda</taxon>
        <taxon>Chelicerata</taxon>
        <taxon>Arachnida</taxon>
        <taxon>Acari</taxon>
        <taxon>Acariformes</taxon>
        <taxon>Sarcoptiformes</taxon>
        <taxon>Astigmata</taxon>
        <taxon>Psoroptidia</taxon>
        <taxon>Analgoidea</taxon>
        <taxon>Pyroglyphidae</taxon>
        <taxon>Dermatophagoidinae</taxon>
        <taxon>Dermatophagoides</taxon>
    </lineage>
</organism>
<dbReference type="InterPro" id="IPR001680">
    <property type="entry name" value="WD40_rpt"/>
</dbReference>
<keyword evidence="5" id="KW-0804">Transcription</keyword>
<sequence>MNWTACCKILRDQSIFKRFCLSSYSLNSGMSNLAHSGEDGQEVMSEIKQETDQCSDGPFDGGDPKIDCLHSAQSILLDRLRSMKFRSKDVNADHFIDLWADHQLPELARKILQLLSQTVSGRHLFDEDRNAAEDDSEAWTNDKLETLNQFVRSFLDFNKDYFSVNHSHCLSEDSHSDTAFTDEDENEDSNERMNTRSTRRRQQQSTSKQATSPKSSIKQRTKNKFTKQTSPNPTITNERAMTTKLSSDKFLVDCSSSLMLKLNSSLYDPTFPVMYGIAFNPFSYPDDVFAVCGQSVLIAYRCLPMIDQQQTNHNGLQPLFAHTDRNDSYYCCCWSHEYQRPDHPYLCVAGERGVIRIIDVRRQCETKTLHGHGAAINDLKICPRDPSLMLSASKDSGIRLWNIATNVLIAIFGGVQGHRDEVLAIDFHRSRFIFVSVSIDHSIKIWSFRHHEVAKAIEASRHFISDHNAQQFPTVSQHFPNYSTRDVHHNYIDSVQWFGDLLVTKSCDEKLIIWKPGAGENDTLDDLERRTYYSDSAIHGTSDSNGDSIGSNVVIIRQFDLDRNNIWFVRFSFDLNEFVLAVGNLQGHLFIYDLKHFDPKDYRLAFEVPVPIPVILCPQKKNNQIPQRAYSRVIRQTAFNQDGTILIVLGENSSVTRYDLLRLTKPMIRAYLSSLLNR</sequence>
<dbReference type="InterPro" id="IPR036322">
    <property type="entry name" value="WD40_repeat_dom_sf"/>
</dbReference>